<keyword evidence="2" id="KW-0201">Cytochrome c-type biogenesis</keyword>
<name>A0A6M0CLY2_9FLAO</name>
<dbReference type="InterPro" id="IPR036249">
    <property type="entry name" value="Thioredoxin-like_sf"/>
</dbReference>
<dbReference type="GO" id="GO:0016491">
    <property type="term" value="F:oxidoreductase activity"/>
    <property type="evidence" value="ECO:0007669"/>
    <property type="project" value="InterPro"/>
</dbReference>
<dbReference type="Proteomes" id="UP000474296">
    <property type="component" value="Unassembled WGS sequence"/>
</dbReference>
<dbReference type="PROSITE" id="PS51352">
    <property type="entry name" value="THIOREDOXIN_2"/>
    <property type="match status" value="1"/>
</dbReference>
<dbReference type="RefSeq" id="WP_164031033.1">
    <property type="nucleotide sequence ID" value="NZ_JAABOQ010000003.1"/>
</dbReference>
<dbReference type="CDD" id="cd02966">
    <property type="entry name" value="TlpA_like_family"/>
    <property type="match status" value="1"/>
</dbReference>
<proteinExistence type="predicted"/>
<dbReference type="InterPro" id="IPR000866">
    <property type="entry name" value="AhpC/TSA"/>
</dbReference>
<evidence type="ECO:0000259" key="5">
    <source>
        <dbReference type="PROSITE" id="PS51352"/>
    </source>
</evidence>
<organism evidence="6 7">
    <name type="scientific">Spongiivirga citrea</name>
    <dbReference type="NCBI Taxonomy" id="1481457"/>
    <lineage>
        <taxon>Bacteria</taxon>
        <taxon>Pseudomonadati</taxon>
        <taxon>Bacteroidota</taxon>
        <taxon>Flavobacteriia</taxon>
        <taxon>Flavobacteriales</taxon>
        <taxon>Flavobacteriaceae</taxon>
        <taxon>Spongiivirga</taxon>
    </lineage>
</organism>
<feature type="domain" description="Thioredoxin" evidence="5">
    <location>
        <begin position="192"/>
        <end position="332"/>
    </location>
</feature>
<dbReference type="PANTHER" id="PTHR42852">
    <property type="entry name" value="THIOL:DISULFIDE INTERCHANGE PROTEIN DSBE"/>
    <property type="match status" value="1"/>
</dbReference>
<dbReference type="PANTHER" id="PTHR42852:SF6">
    <property type="entry name" value="THIOL:DISULFIDE INTERCHANGE PROTEIN DSBE"/>
    <property type="match status" value="1"/>
</dbReference>
<dbReference type="InterPro" id="IPR013766">
    <property type="entry name" value="Thioredoxin_domain"/>
</dbReference>
<evidence type="ECO:0000313" key="6">
    <source>
        <dbReference type="EMBL" id="NER17034.1"/>
    </source>
</evidence>
<accession>A0A6M0CLY2</accession>
<evidence type="ECO:0000256" key="4">
    <source>
        <dbReference type="ARBA" id="ARBA00023284"/>
    </source>
</evidence>
<sequence>MKKFILISLLAIVSCAKEEETFLLSGKTNGIIDGTTLYLNDVDSNTVLDSCIVTQDAFEFKFDLKKDVVRTVLHTKDYSNYRFLWLENKPMSFDASATGFREAIVEGSDTETLSMTLSAKMDSIPEKDHMKAEQEFVRDHPESIISANMLAIYTTTWGREKSNQLFENFTEENRTSRYGKKIQRYLDLNKEPKIGDSYIDFEMNDQFGQQKQLSRVRAKLTLLEFWASWCAPCREENPNLVATYKEYNPKGFEVFAVSLDTEKENWLKAIEQDNLPWSHVSELNGAENKAGLIYGVNGIPDNFLIDENGVIVGRNLRGENLDNKIAQLLGSD</sequence>
<dbReference type="Pfam" id="PF00578">
    <property type="entry name" value="AhpC-TSA"/>
    <property type="match status" value="1"/>
</dbReference>
<evidence type="ECO:0000256" key="2">
    <source>
        <dbReference type="ARBA" id="ARBA00022748"/>
    </source>
</evidence>
<dbReference type="InterPro" id="IPR025380">
    <property type="entry name" value="DUF4369"/>
</dbReference>
<dbReference type="InterPro" id="IPR017937">
    <property type="entry name" value="Thioredoxin_CS"/>
</dbReference>
<keyword evidence="3" id="KW-1015">Disulfide bond</keyword>
<reference evidence="6 7" key="1">
    <citation type="submission" date="2020-01" db="EMBL/GenBank/DDBJ databases">
        <title>Spongiivirga citrea KCTC 32990T.</title>
        <authorList>
            <person name="Wang G."/>
        </authorList>
    </citation>
    <scope>NUCLEOTIDE SEQUENCE [LARGE SCALE GENOMIC DNA]</scope>
    <source>
        <strain evidence="6 7">KCTC 32990</strain>
    </source>
</reference>
<comment type="caution">
    <text evidence="6">The sequence shown here is derived from an EMBL/GenBank/DDBJ whole genome shotgun (WGS) entry which is preliminary data.</text>
</comment>
<dbReference type="GO" id="GO:0016209">
    <property type="term" value="F:antioxidant activity"/>
    <property type="evidence" value="ECO:0007669"/>
    <property type="project" value="InterPro"/>
</dbReference>
<keyword evidence="7" id="KW-1185">Reference proteome</keyword>
<evidence type="ECO:0000256" key="1">
    <source>
        <dbReference type="ARBA" id="ARBA00004196"/>
    </source>
</evidence>
<dbReference type="PROSITE" id="PS51257">
    <property type="entry name" value="PROKAR_LIPOPROTEIN"/>
    <property type="match status" value="1"/>
</dbReference>
<dbReference type="SUPFAM" id="SSF52833">
    <property type="entry name" value="Thioredoxin-like"/>
    <property type="match status" value="1"/>
</dbReference>
<dbReference type="PROSITE" id="PS00194">
    <property type="entry name" value="THIOREDOXIN_1"/>
    <property type="match status" value="1"/>
</dbReference>
<comment type="subcellular location">
    <subcellularLocation>
        <location evidence="1">Cell envelope</location>
    </subcellularLocation>
</comment>
<protein>
    <submittedName>
        <fullName evidence="6">Redoxin domain-containing protein</fullName>
    </submittedName>
</protein>
<dbReference type="GO" id="GO:0030313">
    <property type="term" value="C:cell envelope"/>
    <property type="evidence" value="ECO:0007669"/>
    <property type="project" value="UniProtKB-SubCell"/>
</dbReference>
<dbReference type="Gene3D" id="3.40.30.10">
    <property type="entry name" value="Glutaredoxin"/>
    <property type="match status" value="1"/>
</dbReference>
<evidence type="ECO:0000313" key="7">
    <source>
        <dbReference type="Proteomes" id="UP000474296"/>
    </source>
</evidence>
<dbReference type="AlphaFoldDB" id="A0A6M0CLY2"/>
<dbReference type="GO" id="GO:0017004">
    <property type="term" value="P:cytochrome complex assembly"/>
    <property type="evidence" value="ECO:0007669"/>
    <property type="project" value="UniProtKB-KW"/>
</dbReference>
<dbReference type="Pfam" id="PF14289">
    <property type="entry name" value="DUF4369"/>
    <property type="match status" value="1"/>
</dbReference>
<dbReference type="InterPro" id="IPR050553">
    <property type="entry name" value="Thioredoxin_ResA/DsbE_sf"/>
</dbReference>
<keyword evidence="4" id="KW-0676">Redox-active center</keyword>
<dbReference type="EMBL" id="JAABOQ010000003">
    <property type="protein sequence ID" value="NER17034.1"/>
    <property type="molecule type" value="Genomic_DNA"/>
</dbReference>
<evidence type="ECO:0000256" key="3">
    <source>
        <dbReference type="ARBA" id="ARBA00023157"/>
    </source>
</evidence>
<gene>
    <name evidence="6" type="ORF">GWK10_07415</name>
</gene>